<name>A0ABR4N108_9FUNG</name>
<evidence type="ECO:0000259" key="5">
    <source>
        <dbReference type="Pfam" id="PF00755"/>
    </source>
</evidence>
<dbReference type="PROSITE" id="PS00439">
    <property type="entry name" value="ACYLTRANSF_C_1"/>
    <property type="match status" value="1"/>
</dbReference>
<evidence type="ECO:0000256" key="4">
    <source>
        <dbReference type="RuleBase" id="RU003801"/>
    </source>
</evidence>
<evidence type="ECO:0000313" key="7">
    <source>
        <dbReference type="Proteomes" id="UP001527925"/>
    </source>
</evidence>
<feature type="domain" description="Choline/carnitine acyltransferase" evidence="5">
    <location>
        <begin position="17"/>
        <end position="601"/>
    </location>
</feature>
<comment type="caution">
    <text evidence="6">The sequence shown here is derived from an EMBL/GenBank/DDBJ whole genome shotgun (WGS) entry which is preliminary data.</text>
</comment>
<gene>
    <name evidence="6" type="ORF">HK105_207299</name>
</gene>
<dbReference type="PANTHER" id="PTHR22589:SF107">
    <property type="entry name" value="CHOLINE_CARNITINE ACYLTRANSFERASE DOMAIN-CONTAINING PROTEIN"/>
    <property type="match status" value="1"/>
</dbReference>
<dbReference type="InterPro" id="IPR023213">
    <property type="entry name" value="CAT-like_dom_sf"/>
</dbReference>
<proteinExistence type="inferred from homology"/>
<dbReference type="EMBL" id="JADGIZ020000050">
    <property type="protein sequence ID" value="KAL2913180.1"/>
    <property type="molecule type" value="Genomic_DNA"/>
</dbReference>
<reference evidence="6 7" key="1">
    <citation type="submission" date="2023-09" db="EMBL/GenBank/DDBJ databases">
        <title>Pangenome analysis of Batrachochytrium dendrobatidis and related Chytrids.</title>
        <authorList>
            <person name="Yacoub M.N."/>
            <person name="Stajich J.E."/>
            <person name="James T.Y."/>
        </authorList>
    </citation>
    <scope>NUCLEOTIDE SEQUENCE [LARGE SCALE GENOMIC DNA]</scope>
    <source>
        <strain evidence="6 7">JEL0888</strain>
    </source>
</reference>
<keyword evidence="7" id="KW-1185">Reference proteome</keyword>
<dbReference type="SUPFAM" id="SSF52777">
    <property type="entry name" value="CoA-dependent acyltransferases"/>
    <property type="match status" value="2"/>
</dbReference>
<protein>
    <recommendedName>
        <fullName evidence="5">Choline/carnitine acyltransferase domain-containing protein</fullName>
    </recommendedName>
</protein>
<comment type="similarity">
    <text evidence="1 4">Belongs to the carnitine/choline acetyltransferase family.</text>
</comment>
<dbReference type="PANTHER" id="PTHR22589">
    <property type="entry name" value="CARNITINE O-ACYLTRANSFERASE"/>
    <property type="match status" value="1"/>
</dbReference>
<dbReference type="Gene3D" id="3.30.559.70">
    <property type="entry name" value="Choline/Carnitine o-acyltransferase, domain 2"/>
    <property type="match status" value="1"/>
</dbReference>
<evidence type="ECO:0000256" key="3">
    <source>
        <dbReference type="ARBA" id="ARBA00023315"/>
    </source>
</evidence>
<evidence type="ECO:0000313" key="6">
    <source>
        <dbReference type="EMBL" id="KAL2913180.1"/>
    </source>
</evidence>
<accession>A0ABR4N108</accession>
<evidence type="ECO:0000256" key="2">
    <source>
        <dbReference type="ARBA" id="ARBA00022679"/>
    </source>
</evidence>
<dbReference type="Pfam" id="PF00755">
    <property type="entry name" value="Carn_acyltransf"/>
    <property type="match status" value="1"/>
</dbReference>
<keyword evidence="3 4" id="KW-0012">Acyltransferase</keyword>
<dbReference type="PROSITE" id="PS00440">
    <property type="entry name" value="ACYLTRANSF_C_2"/>
    <property type="match status" value="1"/>
</dbReference>
<dbReference type="InterPro" id="IPR042231">
    <property type="entry name" value="Cho/carn_acyl_trans_2"/>
</dbReference>
<keyword evidence="2 4" id="KW-0808">Transferase</keyword>
<dbReference type="InterPro" id="IPR000542">
    <property type="entry name" value="Carn_acyl_trans"/>
</dbReference>
<sequence>MSAMVKTFANQARLPRLPIPSLSETLQRYLRSTQPLFASRADYDAYARVAADFGRDGGLGQKLQARLEAHDKTQPNSWLEAWWLRLAYLSWRESVLVNSNWFMLVGTHPETPRGLLTPGHPDRPRDGQFTDFQLHRAAGQIANFLNFKDQVDNETIPPEASRTGPFCMNQYRFIFGISRIPRPECDEIVGSHPSPSKHIIVLARDQFYVVHVYDPVSGKRLSIESIRSQLDSVIADVKSRKTLEPPVGLLSGEHRDTWAKWHGHLVALGGKNTETFKWIDTALFAVCLDDRALPLTLSDQAKAVFHNFDARNRWFDKCLQVVITNDARVGVNGEHSPCDALVPAYAIDFAARNEPAKDPALVAPASATPPVRRLEWTVDGKILQAIRDAQTFTSKLIGDSDVHVLHYKNYGADFIKKFAKVSPDAFIQMCLQLTFYRMHNDFAAVYETASTRKFLHGRTETCRSLSLESQEFIRTVQNPNISDAEKFASLQKACKAHVDYISAAMDGRGVDRHMLGLRLVMKEGESSEFFKHPVFAESTRWRLSTSGLFPSERMEGTGFGAAYPDGYGMNYAVLDSMVKIGIESKNSCKATSSAKFATTFSQVLDDLHKLCSTVSQLQPKM</sequence>
<organism evidence="6 7">
    <name type="scientific">Polyrhizophydium stewartii</name>
    <dbReference type="NCBI Taxonomy" id="2732419"/>
    <lineage>
        <taxon>Eukaryota</taxon>
        <taxon>Fungi</taxon>
        <taxon>Fungi incertae sedis</taxon>
        <taxon>Chytridiomycota</taxon>
        <taxon>Chytridiomycota incertae sedis</taxon>
        <taxon>Chytridiomycetes</taxon>
        <taxon>Rhizophydiales</taxon>
        <taxon>Rhizophydiales incertae sedis</taxon>
        <taxon>Polyrhizophydium</taxon>
    </lineage>
</organism>
<dbReference type="Gene3D" id="3.30.559.10">
    <property type="entry name" value="Chloramphenicol acetyltransferase-like domain"/>
    <property type="match status" value="1"/>
</dbReference>
<dbReference type="InterPro" id="IPR039551">
    <property type="entry name" value="Cho/carn_acyl_trans"/>
</dbReference>
<dbReference type="Proteomes" id="UP001527925">
    <property type="component" value="Unassembled WGS sequence"/>
</dbReference>
<evidence type="ECO:0000256" key="1">
    <source>
        <dbReference type="ARBA" id="ARBA00005232"/>
    </source>
</evidence>